<dbReference type="EMBL" id="SEWG01000007">
    <property type="protein sequence ID" value="RYU87360.1"/>
    <property type="molecule type" value="Genomic_DNA"/>
</dbReference>
<name>A0A4V1ZBH7_9SPHI</name>
<dbReference type="Pfam" id="PF00534">
    <property type="entry name" value="Glycos_transf_1"/>
    <property type="match status" value="1"/>
</dbReference>
<proteinExistence type="predicted"/>
<protein>
    <submittedName>
        <fullName evidence="4">Glycosyltransferase family 1 protein</fullName>
    </submittedName>
</protein>
<dbReference type="PANTHER" id="PTHR46401">
    <property type="entry name" value="GLYCOSYLTRANSFERASE WBBK-RELATED"/>
    <property type="match status" value="1"/>
</dbReference>
<dbReference type="CDD" id="cd03809">
    <property type="entry name" value="GT4_MtfB-like"/>
    <property type="match status" value="1"/>
</dbReference>
<sequence length="366" mass="41583">MKILFDHQKFSLQRYGGISRYFAGLNAGLNTRPGISSKICGLYSENEYIKDLHLPFNNAAGKFLFHGHRNRIIRWNRRFCEWNLRQNNFDIFHPTYYDPYFLKYIKRPFVVTVHDMIHESLPQLFGDAAEVIAQKKQLIASADAIIAISQHTKQDLIKYYPHAEHKITVVHHGYIPNTASADAGLTLPDKYILFVGERWHYKNFIFFVKAISKLLNHDKELHLVCAGGGAFTNAEKELFADLNISSQCHQVSATDSELKQMYCQARLFAFPSLQEGFGFPLLEAFANNCPVVCSNTTCFPEVAGDAALYFDPADEASISAAIEKVLYDDAARQNLISKGQQNLQTYTFDKCIDNAIQVYSTLLKSL</sequence>
<keyword evidence="5" id="KW-1185">Reference proteome</keyword>
<feature type="domain" description="Glycosyltransferase subfamily 4-like N-terminal" evidence="3">
    <location>
        <begin position="58"/>
        <end position="173"/>
    </location>
</feature>
<accession>A0A4V1ZBH7</accession>
<comment type="caution">
    <text evidence="4">The sequence shown here is derived from an EMBL/GenBank/DDBJ whole genome shotgun (WGS) entry which is preliminary data.</text>
</comment>
<evidence type="ECO:0000259" key="2">
    <source>
        <dbReference type="Pfam" id="PF00534"/>
    </source>
</evidence>
<feature type="domain" description="Glycosyl transferase family 1" evidence="2">
    <location>
        <begin position="186"/>
        <end position="341"/>
    </location>
</feature>
<dbReference type="Pfam" id="PF13439">
    <property type="entry name" value="Glyco_transf_4"/>
    <property type="match status" value="1"/>
</dbReference>
<dbReference type="Proteomes" id="UP000293331">
    <property type="component" value="Unassembled WGS sequence"/>
</dbReference>
<dbReference type="SUPFAM" id="SSF53756">
    <property type="entry name" value="UDP-Glycosyltransferase/glycogen phosphorylase"/>
    <property type="match status" value="1"/>
</dbReference>
<dbReference type="Gene3D" id="3.40.50.2000">
    <property type="entry name" value="Glycogen Phosphorylase B"/>
    <property type="match status" value="2"/>
</dbReference>
<dbReference type="InterPro" id="IPR001296">
    <property type="entry name" value="Glyco_trans_1"/>
</dbReference>
<dbReference type="OrthoDB" id="9801609at2"/>
<dbReference type="AlphaFoldDB" id="A0A4V1ZBH7"/>
<dbReference type="PANTHER" id="PTHR46401:SF2">
    <property type="entry name" value="GLYCOSYLTRANSFERASE WBBK-RELATED"/>
    <property type="match status" value="1"/>
</dbReference>
<evidence type="ECO:0000256" key="1">
    <source>
        <dbReference type="ARBA" id="ARBA00022679"/>
    </source>
</evidence>
<evidence type="ECO:0000313" key="4">
    <source>
        <dbReference type="EMBL" id="RYU87360.1"/>
    </source>
</evidence>
<organism evidence="4 5">
    <name type="scientific">Mucilaginibacter terrigena</name>
    <dbReference type="NCBI Taxonomy" id="2492395"/>
    <lineage>
        <taxon>Bacteria</taxon>
        <taxon>Pseudomonadati</taxon>
        <taxon>Bacteroidota</taxon>
        <taxon>Sphingobacteriia</taxon>
        <taxon>Sphingobacteriales</taxon>
        <taxon>Sphingobacteriaceae</taxon>
        <taxon>Mucilaginibacter</taxon>
    </lineage>
</organism>
<evidence type="ECO:0000313" key="5">
    <source>
        <dbReference type="Proteomes" id="UP000293331"/>
    </source>
</evidence>
<dbReference type="GO" id="GO:0016757">
    <property type="term" value="F:glycosyltransferase activity"/>
    <property type="evidence" value="ECO:0007669"/>
    <property type="project" value="InterPro"/>
</dbReference>
<dbReference type="InterPro" id="IPR028098">
    <property type="entry name" value="Glyco_trans_4-like_N"/>
</dbReference>
<reference evidence="4 5" key="1">
    <citation type="submission" date="2019-02" db="EMBL/GenBank/DDBJ databases">
        <title>Bacterial novel species Mucilaginibacter sp. 17JY9-4 isolated from soil.</title>
        <authorList>
            <person name="Jung H.-Y."/>
        </authorList>
    </citation>
    <scope>NUCLEOTIDE SEQUENCE [LARGE SCALE GENOMIC DNA]</scope>
    <source>
        <strain evidence="4 5">17JY9-4</strain>
    </source>
</reference>
<keyword evidence="1 4" id="KW-0808">Transferase</keyword>
<evidence type="ECO:0000259" key="3">
    <source>
        <dbReference type="Pfam" id="PF13439"/>
    </source>
</evidence>
<dbReference type="GO" id="GO:0009103">
    <property type="term" value="P:lipopolysaccharide biosynthetic process"/>
    <property type="evidence" value="ECO:0007669"/>
    <property type="project" value="TreeGrafter"/>
</dbReference>
<dbReference type="RefSeq" id="WP_129877829.1">
    <property type="nucleotide sequence ID" value="NZ_SEWG01000007.1"/>
</dbReference>
<gene>
    <name evidence="4" type="ORF">EWM62_16765</name>
</gene>